<dbReference type="InterPro" id="IPR057947">
    <property type="entry name" value="TPR_XPO7/RBP17"/>
</dbReference>
<dbReference type="GO" id="GO:0005049">
    <property type="term" value="F:nuclear export signal receptor activity"/>
    <property type="evidence" value="ECO:0007669"/>
    <property type="project" value="InterPro"/>
</dbReference>
<dbReference type="SMART" id="SM00913">
    <property type="entry name" value="IBN_N"/>
    <property type="match status" value="1"/>
</dbReference>
<dbReference type="InterPro" id="IPR044189">
    <property type="entry name" value="XPO4/7-like"/>
</dbReference>
<evidence type="ECO:0000256" key="1">
    <source>
        <dbReference type="ARBA" id="ARBA00004123"/>
    </source>
</evidence>
<evidence type="ECO:0000313" key="10">
    <source>
        <dbReference type="EMBL" id="KAF9686317.1"/>
    </source>
</evidence>
<dbReference type="OrthoDB" id="244158at2759"/>
<comment type="caution">
    <text evidence="10">The sequence shown here is derived from an EMBL/GenBank/DDBJ whole genome shotgun (WGS) entry which is preliminary data.</text>
</comment>
<dbReference type="Gene3D" id="1.25.10.10">
    <property type="entry name" value="Leucine-rich Repeat Variant"/>
    <property type="match status" value="2"/>
</dbReference>
<dbReference type="Proteomes" id="UP000657918">
    <property type="component" value="Unassembled WGS sequence"/>
</dbReference>
<dbReference type="InterPro" id="IPR011989">
    <property type="entry name" value="ARM-like"/>
</dbReference>
<keyword evidence="4" id="KW-0813">Transport</keyword>
<keyword evidence="8" id="KW-1133">Transmembrane helix</keyword>
<comment type="similarity">
    <text evidence="3">Belongs to the exportin family.</text>
</comment>
<keyword evidence="8" id="KW-0812">Transmembrane</keyword>
<evidence type="ECO:0000259" key="9">
    <source>
        <dbReference type="SMART" id="SM00913"/>
    </source>
</evidence>
<dbReference type="GO" id="GO:0031267">
    <property type="term" value="F:small GTPase binding"/>
    <property type="evidence" value="ECO:0007669"/>
    <property type="project" value="InterPro"/>
</dbReference>
<evidence type="ECO:0000256" key="4">
    <source>
        <dbReference type="ARBA" id="ARBA00022448"/>
    </source>
</evidence>
<keyword evidence="11" id="KW-1185">Reference proteome</keyword>
<dbReference type="EMBL" id="JADGMS010000003">
    <property type="protein sequence ID" value="KAF9686317.1"/>
    <property type="molecule type" value="Genomic_DNA"/>
</dbReference>
<dbReference type="Pfam" id="PF25795">
    <property type="entry name" value="TPR_XPO7"/>
    <property type="match status" value="1"/>
</dbReference>
<gene>
    <name evidence="10" type="ORF">SADUNF_Sadunf03G0146200</name>
</gene>
<dbReference type="PANTHER" id="PTHR12596:SF2">
    <property type="entry name" value="EXPORTIN-7 ISOFORM X1"/>
    <property type="match status" value="1"/>
</dbReference>
<dbReference type="GO" id="GO:0005643">
    <property type="term" value="C:nuclear pore"/>
    <property type="evidence" value="ECO:0007669"/>
    <property type="project" value="TreeGrafter"/>
</dbReference>
<dbReference type="GO" id="GO:0006611">
    <property type="term" value="P:protein export from nucleus"/>
    <property type="evidence" value="ECO:0007669"/>
    <property type="project" value="TreeGrafter"/>
</dbReference>
<feature type="transmembrane region" description="Helical" evidence="8">
    <location>
        <begin position="1084"/>
        <end position="1103"/>
    </location>
</feature>
<proteinExistence type="inferred from homology"/>
<dbReference type="FunFam" id="1.25.10.10:FF:000158">
    <property type="entry name" value="ARM repeat superfamily protein"/>
    <property type="match status" value="1"/>
</dbReference>
<evidence type="ECO:0000256" key="5">
    <source>
        <dbReference type="ARBA" id="ARBA00022490"/>
    </source>
</evidence>
<keyword evidence="8" id="KW-0472">Membrane</keyword>
<evidence type="ECO:0000256" key="3">
    <source>
        <dbReference type="ARBA" id="ARBA00009466"/>
    </source>
</evidence>
<evidence type="ECO:0000256" key="2">
    <source>
        <dbReference type="ARBA" id="ARBA00004496"/>
    </source>
</evidence>
<reference evidence="10 11" key="1">
    <citation type="submission" date="2020-10" db="EMBL/GenBank/DDBJ databases">
        <title>Plant Genome Project.</title>
        <authorList>
            <person name="Zhang R.-G."/>
        </authorList>
    </citation>
    <scope>NUCLEOTIDE SEQUENCE [LARGE SCALE GENOMIC DNA]</scope>
    <source>
        <strain evidence="10">FAFU-HL-1</strain>
        <tissue evidence="10">Leaf</tissue>
    </source>
</reference>
<evidence type="ECO:0000256" key="7">
    <source>
        <dbReference type="ARBA" id="ARBA00023242"/>
    </source>
</evidence>
<evidence type="ECO:0000256" key="6">
    <source>
        <dbReference type="ARBA" id="ARBA00022927"/>
    </source>
</evidence>
<evidence type="ECO:0000256" key="8">
    <source>
        <dbReference type="SAM" id="Phobius"/>
    </source>
</evidence>
<keyword evidence="5" id="KW-0963">Cytoplasm</keyword>
<accession>A0A835N4V6</accession>
<comment type="subcellular location">
    <subcellularLocation>
        <location evidence="2">Cytoplasm</location>
    </subcellularLocation>
    <subcellularLocation>
        <location evidence="1">Nucleus</location>
    </subcellularLocation>
</comment>
<keyword evidence="7" id="KW-0539">Nucleus</keyword>
<dbReference type="InterPro" id="IPR016024">
    <property type="entry name" value="ARM-type_fold"/>
</dbReference>
<sequence>MASSGTAMLYYSLAGQINTLSVESDLFVNLDDPMMSCVHKGLWIHPLSFSFRVSCTVAFLIHKSIAIDHTHLNSWAISQTHQVLVLSMESFAQLEALCERLYNSQDSAERAHAENTLKCFSVNTDYISQCQYILDNASTPYSLMLASSSLLKQVTDHSLSLQLRLDIRNYLINYLATRGPLPHFVKASLILLLCRVTKFGWFDDDRFREVVKEATDFLSQASSNHYEIGLKILNQLVSEMNQIPRDISVSLLIRKLLEIGWDFLCYIEDRRRDHWLVVFCWAKSPNTGLPPTHHRRVACSFRDQSLFQIFQISLTSLSQLKNDVTGRLQELALSLSLKCLSFDFVGTSIDESSEEFGTIQIVLLQANVCNSVDSIILELEGPASIVDWLRETILVCTRELVFKIFWVKDGGFVDNFLVVWRKILSFYRVDLLVVSGWIGMLELKDWFCSLHPCDLALEALECLVRLASVRRSLFTNDAARSKFLAHLMTGTKEILQTGRGLADHDNYHEYCRLLGRFRVNYQLSELVNVEGYSDWIQLVAEFTLKSLQSWQWASSSVYYLLGLWSRLVTSVPYLKGEAPSLLDEFVPKITEGFITSRFNSVQAGFADDDDPLDNVELLQDQLDCFPYLCRFQYQTSSLYIITTMEPILQAYTERALLQTADNSELAVIEAKLSWIVHIIAAILKIKQSTGCSVESQEVLDAELSARVLQLINVTDSGIHSQYVRYARYGELSKQRLDRAFLTFFQHFRKSYVGDQAVHSSKQLYARLSELLGLGDHLLLLNVIVSKIATNLKCYTESEEVINHTLSLFLELASGYMTGKLLLKLDAVKFIVANHTREHFPFLEEYRSSRSRTTFYYTIGWLIFMEDSPVKFKSSMEPLLQVFVRLESTPDSMYRTDAVKYALIGLMRDLRGIAMATNSRRTYGLLFDWMYPAHMALLLKGISHWTDTPEVTTPLLKFTAEFVLNKAQRLTFDSSSPNGILLFREVSKLIVAYGTRILSLPNVADIYGYKYKGIWICLTILSRALAGNYVNFGVFELYGDRALSDVLDIALKMTLSIPLADVLAFRKALCFILGVTPKNPQLDSVLPGLPFGVWLVLVSIWLLLCFSTSNGKFVSLYVSLQLTRAYFAFLEVLFSSHIVFILNMDTNTFMHIVGSLESGLKGLDTNISSQCASAVDNLAAFYFNNITMGEPPTSPAAINLARHIADCPNLFPEILKTLFEIVLFEDCGNQWSLSRPMLSLAIISEQIFSDLKAQILASQPVDQHQRLALCFDKLMENVTRSLDSKNRDKFTQNLTVFRHEFRVK</sequence>
<keyword evidence="6" id="KW-0653">Protein transport</keyword>
<dbReference type="Pfam" id="PF03810">
    <property type="entry name" value="IBN_N"/>
    <property type="match status" value="1"/>
</dbReference>
<dbReference type="PANTHER" id="PTHR12596">
    <property type="entry name" value="EXPORTIN 4,7-RELATED"/>
    <property type="match status" value="1"/>
</dbReference>
<feature type="transmembrane region" description="Helical" evidence="8">
    <location>
        <begin position="1124"/>
        <end position="1143"/>
    </location>
</feature>
<dbReference type="SUPFAM" id="SSF48371">
    <property type="entry name" value="ARM repeat"/>
    <property type="match status" value="1"/>
</dbReference>
<name>A0A835N4V6_9ROSI</name>
<protein>
    <recommendedName>
        <fullName evidence="9">Importin N-terminal domain-containing protein</fullName>
    </recommendedName>
</protein>
<feature type="domain" description="Importin N-terminal" evidence="9">
    <location>
        <begin position="113"/>
        <end position="177"/>
    </location>
</feature>
<dbReference type="GO" id="GO:0005737">
    <property type="term" value="C:cytoplasm"/>
    <property type="evidence" value="ECO:0007669"/>
    <property type="project" value="UniProtKB-SubCell"/>
</dbReference>
<dbReference type="InterPro" id="IPR001494">
    <property type="entry name" value="Importin-beta_N"/>
</dbReference>
<evidence type="ECO:0000313" key="11">
    <source>
        <dbReference type="Proteomes" id="UP000657918"/>
    </source>
</evidence>
<organism evidence="10 11">
    <name type="scientific">Salix dunnii</name>
    <dbReference type="NCBI Taxonomy" id="1413687"/>
    <lineage>
        <taxon>Eukaryota</taxon>
        <taxon>Viridiplantae</taxon>
        <taxon>Streptophyta</taxon>
        <taxon>Embryophyta</taxon>
        <taxon>Tracheophyta</taxon>
        <taxon>Spermatophyta</taxon>
        <taxon>Magnoliopsida</taxon>
        <taxon>eudicotyledons</taxon>
        <taxon>Gunneridae</taxon>
        <taxon>Pentapetalae</taxon>
        <taxon>rosids</taxon>
        <taxon>fabids</taxon>
        <taxon>Malpighiales</taxon>
        <taxon>Salicaceae</taxon>
        <taxon>Saliceae</taxon>
        <taxon>Salix</taxon>
    </lineage>
</organism>